<dbReference type="Pfam" id="PF00400">
    <property type="entry name" value="WD40"/>
    <property type="match status" value="4"/>
</dbReference>
<feature type="domain" description="Nephrocystin 3-like N-terminal" evidence="5">
    <location>
        <begin position="330"/>
        <end position="489"/>
    </location>
</feature>
<dbReference type="InterPro" id="IPR001680">
    <property type="entry name" value="WD40_rpt"/>
</dbReference>
<dbReference type="Pfam" id="PF24883">
    <property type="entry name" value="NPHP3_N"/>
    <property type="match status" value="1"/>
</dbReference>
<feature type="repeat" description="WD" evidence="3">
    <location>
        <begin position="1112"/>
        <end position="1153"/>
    </location>
</feature>
<dbReference type="SUPFAM" id="SSF52540">
    <property type="entry name" value="P-loop containing nucleoside triphosphate hydrolases"/>
    <property type="match status" value="1"/>
</dbReference>
<evidence type="ECO:0000256" key="1">
    <source>
        <dbReference type="ARBA" id="ARBA00022574"/>
    </source>
</evidence>
<dbReference type="PROSITE" id="PS50294">
    <property type="entry name" value="WD_REPEATS_REGION"/>
    <property type="match status" value="1"/>
</dbReference>
<dbReference type="SUPFAM" id="SSF50998">
    <property type="entry name" value="Quinoprotein alcohol dehydrogenase-like"/>
    <property type="match status" value="2"/>
</dbReference>
<evidence type="ECO:0000259" key="5">
    <source>
        <dbReference type="Pfam" id="PF24883"/>
    </source>
</evidence>
<protein>
    <recommendedName>
        <fullName evidence="5">Nephrocystin 3-like N-terminal domain-containing protein</fullName>
    </recommendedName>
</protein>
<keyword evidence="2" id="KW-0677">Repeat</keyword>
<dbReference type="CDD" id="cd00200">
    <property type="entry name" value="WD40"/>
    <property type="match status" value="1"/>
</dbReference>
<dbReference type="InterPro" id="IPR027417">
    <property type="entry name" value="P-loop_NTPase"/>
</dbReference>
<dbReference type="Gene3D" id="3.40.50.300">
    <property type="entry name" value="P-loop containing nucleotide triphosphate hydrolases"/>
    <property type="match status" value="1"/>
</dbReference>
<proteinExistence type="predicted"/>
<feature type="repeat" description="WD" evidence="3">
    <location>
        <begin position="1069"/>
        <end position="1101"/>
    </location>
</feature>
<feature type="compositionally biased region" description="Polar residues" evidence="4">
    <location>
        <begin position="20"/>
        <end position="29"/>
    </location>
</feature>
<feature type="repeat" description="WD" evidence="3">
    <location>
        <begin position="1189"/>
        <end position="1229"/>
    </location>
</feature>
<dbReference type="EMBL" id="BRPB01000117">
    <property type="protein sequence ID" value="GLA54986.1"/>
    <property type="molecule type" value="Genomic_DNA"/>
</dbReference>
<feature type="region of interest" description="Disordered" evidence="4">
    <location>
        <begin position="1"/>
        <end position="50"/>
    </location>
</feature>
<dbReference type="PANTHER" id="PTHR19848:SF8">
    <property type="entry name" value="F-BOX AND WD REPEAT DOMAIN CONTAINING 7"/>
    <property type="match status" value="1"/>
</dbReference>
<dbReference type="Proteomes" id="UP001144191">
    <property type="component" value="Unassembled WGS sequence"/>
</dbReference>
<accession>A0A9W6EFW8</accession>
<gene>
    <name evidence="6" type="ORF">AnigIFM63604_001297</name>
</gene>
<dbReference type="PROSITE" id="PS50082">
    <property type="entry name" value="WD_REPEATS_2"/>
    <property type="match status" value="4"/>
</dbReference>
<dbReference type="SMART" id="SM00320">
    <property type="entry name" value="WD40"/>
    <property type="match status" value="8"/>
</dbReference>
<evidence type="ECO:0000313" key="6">
    <source>
        <dbReference type="EMBL" id="GLA54986.1"/>
    </source>
</evidence>
<comment type="caution">
    <text evidence="6">The sequence shown here is derived from an EMBL/GenBank/DDBJ whole genome shotgun (WGS) entry which is preliminary data.</text>
</comment>
<dbReference type="InterPro" id="IPR015943">
    <property type="entry name" value="WD40/YVTN_repeat-like_dom_sf"/>
</dbReference>
<dbReference type="InterPro" id="IPR056884">
    <property type="entry name" value="NPHP3-like_N"/>
</dbReference>
<keyword evidence="1 3" id="KW-0853">WD repeat</keyword>
<sequence length="1550" mass="174421">MVLRGLRERFHKHRLRHSSADSSTLESGRSSQQSQSNQNPPNSCVAAPDSPKDLWQEAFDKLDQPARDKLCSIRNADGGLHARTEELLQSIVQTTQRQYDEDEKRNGESKTRQLRVYAHKTLSAALSFQSVISAAAACDPTGHATTAWTFVSLALTMAKNRHDLREAAFESSGFIADTLERYAVVEMYCRRSVNTNTQVPLERLFIDTYVAILKYTAEMVTVRQANVGRMLLLSITALKDQPLSTLKSTIAEQDKQLDSWMRLDQYRRRDDEAEKLLTQIDVIAADVQSLIQDFEVAKLVVADGAAYDSYANQLNEGCLENTRTSLLRRIMAWAESPDEKCIFWLNGMAGTGKSTISKSVARKLQDKNYLGASFFFKRGEADRGNASRFFATIVEQLIVHEPRLIPRVRKAIQRDSKIAAKGLVQQFDELLLKPLLALNDDLSQHSVLVLVIDALDECDKIEDVQQLISLLPRIQESKAIRLRVFITSRPEFIIKTGFRKLSRDDHDDVALHEIPAETVEQDISLFIRDRLLQIRTERQLPSEDDYNWADEDDDFSKWPEESEVAQLIQIALPLFISAATMCRFIEDPLKDPRDRLRIILENQPASHISVLGKTYLPVFSSILAFEDKSEHAQTVNEFKRLIGPIIILASPLSVSALACLLGIPKSTISRQLSFLTSVIFVPKDKGQPVRPYHQSFRDFLLAAETREETPFWVDGEAMHRHVALCCIRVMERSRTGLRKNLCNIPSYGTLRSEIDREKCSQSISEELRYACRYWIHHLQRGKVALRDGDETHQLLEKHLLHWFEAMSILGYISEVVVNINILRKLLEVGLNLRRRRKKQKQKRNESFFLIKVKQVQDEPLLSGFLYDAHRFILKNLGIAEKAPLQLYASALVFAPQKSLIRNIFARYIPPTISRLPNVGLEWGPGLQSYEGHNGRSIIGVACSPDGEVIASMDKVGTIILWSTVTGTIRQSFKAIDDKDELPKIQPGDSKLTFSPDGKLLASVFKKESGIQLWEAPTGLLHGEIPRHLWCHDRPAFTPDGTTVLLQDISTNPHTLGLWDIAQRAFHQTLEGQIDELLASAISHDGQIVATGSDTGILRLWNPALNLTVQSQIKVCDGSIQSLAFSPRDDLLASCSGHVGAKVWNVKDGSLIHSLDDLSLSVAFSYNGELVASCSWFGTAKLWNSTSGKLEYELNRVRTFAFSPNGEFVSGTSDGIVRLWDLRVGNRDSTPFSNSNSALSVHALPGCELNSVLSITYDGSKLWDIPSGTPQHQLEALEDPIFDPRFSDDGRLIAGVVNRTVKVWDTSSGKLIRELQITDIEDWGIDDYINVEIAFRPDGKIISWSLDSLEFQVWDPFSGKQIETFTDSIELCSFIVSHDGHLLAVTDGRKVSIREPSTGKHFYLEKSFESCLMMAFSPNDMILATLSLSRGNLIVDLWDLPTHELRSSLNVAGRKIQFSEDGKCFCTGHEIYHIETDAEGHLVSVAADVDPIRVKDGWVCLGEDKVLWLPDEYRPKSDCENLCIKDSTFVLGSHSGHLLFIDFDMHAKRYA</sequence>
<feature type="repeat" description="WD" evidence="3">
    <location>
        <begin position="1273"/>
        <end position="1313"/>
    </location>
</feature>
<dbReference type="PANTHER" id="PTHR19848">
    <property type="entry name" value="WD40 REPEAT PROTEIN"/>
    <property type="match status" value="1"/>
</dbReference>
<evidence type="ECO:0000313" key="7">
    <source>
        <dbReference type="Proteomes" id="UP001144191"/>
    </source>
</evidence>
<reference evidence="6" key="1">
    <citation type="submission" date="2022-07" db="EMBL/GenBank/DDBJ databases">
        <title>Taxonomy of Aspergillus series Nigri: significant species reduction supported by multi-species coalescent approaches.</title>
        <authorList>
            <person name="Bian C."/>
            <person name="Kusuya Y."/>
            <person name="Sklenar F."/>
            <person name="D'hooge E."/>
            <person name="Yaguchi T."/>
            <person name="Takahashi H."/>
            <person name="Hubka V."/>
        </authorList>
    </citation>
    <scope>NUCLEOTIDE SEQUENCE</scope>
    <source>
        <strain evidence="6">IFM 63604</strain>
    </source>
</reference>
<evidence type="ECO:0000256" key="3">
    <source>
        <dbReference type="PROSITE-ProRule" id="PRU00221"/>
    </source>
</evidence>
<evidence type="ECO:0000256" key="4">
    <source>
        <dbReference type="SAM" id="MobiDB-lite"/>
    </source>
</evidence>
<dbReference type="InterPro" id="IPR011047">
    <property type="entry name" value="Quinoprotein_ADH-like_sf"/>
</dbReference>
<organism evidence="6 7">
    <name type="scientific">Aspergillus niger</name>
    <dbReference type="NCBI Taxonomy" id="5061"/>
    <lineage>
        <taxon>Eukaryota</taxon>
        <taxon>Fungi</taxon>
        <taxon>Dikarya</taxon>
        <taxon>Ascomycota</taxon>
        <taxon>Pezizomycotina</taxon>
        <taxon>Eurotiomycetes</taxon>
        <taxon>Eurotiomycetidae</taxon>
        <taxon>Eurotiales</taxon>
        <taxon>Aspergillaceae</taxon>
        <taxon>Aspergillus</taxon>
        <taxon>Aspergillus subgen. Circumdati</taxon>
    </lineage>
</organism>
<evidence type="ECO:0000256" key="2">
    <source>
        <dbReference type="ARBA" id="ARBA00022737"/>
    </source>
</evidence>
<feature type="compositionally biased region" description="Low complexity" evidence="4">
    <location>
        <begin position="30"/>
        <end position="43"/>
    </location>
</feature>
<name>A0A9W6EFW8_ASPNG</name>
<dbReference type="Gene3D" id="2.130.10.10">
    <property type="entry name" value="YVTN repeat-like/Quinoprotein amine dehydrogenase"/>
    <property type="match status" value="3"/>
</dbReference>